<evidence type="ECO:0000313" key="3">
    <source>
        <dbReference type="Proteomes" id="UP000626109"/>
    </source>
</evidence>
<accession>A0A813KFV9</accession>
<name>A0A813KFV9_POLGL</name>
<evidence type="ECO:0000313" key="2">
    <source>
        <dbReference type="EMBL" id="CAE8701754.1"/>
    </source>
</evidence>
<feature type="non-terminal residue" evidence="2">
    <location>
        <position position="137"/>
    </location>
</feature>
<dbReference type="OrthoDB" id="430750at2759"/>
<comment type="caution">
    <text evidence="2">The sequence shown here is derived from an EMBL/GenBank/DDBJ whole genome shotgun (WGS) entry which is preliminary data.</text>
</comment>
<reference evidence="2" key="1">
    <citation type="submission" date="2021-02" db="EMBL/GenBank/DDBJ databases">
        <authorList>
            <person name="Dougan E. K."/>
            <person name="Rhodes N."/>
            <person name="Thang M."/>
            <person name="Chan C."/>
        </authorList>
    </citation>
    <scope>NUCLEOTIDE SEQUENCE</scope>
</reference>
<dbReference type="Proteomes" id="UP000654075">
    <property type="component" value="Unassembled WGS sequence"/>
</dbReference>
<gene>
    <name evidence="1" type="ORF">PGLA1383_LOCUS34289</name>
    <name evidence="2" type="ORF">PGLA2088_LOCUS32145</name>
</gene>
<sequence>AFEKLFDCPVTDETMSFQKPSAGECHAALKERKVDFSAVERYVRATAVAVFARQAALAGSRLLGQDDECGWVAMAEELGFEELHSALKKCKPWDWNEAAKTQGEAELQEEAYAATVEAWFLEDVLPELETERRLALR</sequence>
<evidence type="ECO:0000313" key="4">
    <source>
        <dbReference type="Proteomes" id="UP000654075"/>
    </source>
</evidence>
<protein>
    <submittedName>
        <fullName evidence="2">Uncharacterized protein</fullName>
    </submittedName>
</protein>
<organism evidence="2 3">
    <name type="scientific">Polarella glacialis</name>
    <name type="common">Dinoflagellate</name>
    <dbReference type="NCBI Taxonomy" id="89957"/>
    <lineage>
        <taxon>Eukaryota</taxon>
        <taxon>Sar</taxon>
        <taxon>Alveolata</taxon>
        <taxon>Dinophyceae</taxon>
        <taxon>Suessiales</taxon>
        <taxon>Suessiaceae</taxon>
        <taxon>Polarella</taxon>
    </lineage>
</organism>
<dbReference type="Proteomes" id="UP000626109">
    <property type="component" value="Unassembled WGS sequence"/>
</dbReference>
<dbReference type="EMBL" id="CAJNNV010025921">
    <property type="protein sequence ID" value="CAE8616614.1"/>
    <property type="molecule type" value="Genomic_DNA"/>
</dbReference>
<dbReference type="EMBL" id="CAJNNW010029876">
    <property type="protein sequence ID" value="CAE8701754.1"/>
    <property type="molecule type" value="Genomic_DNA"/>
</dbReference>
<evidence type="ECO:0000313" key="1">
    <source>
        <dbReference type="EMBL" id="CAE8616614.1"/>
    </source>
</evidence>
<keyword evidence="4" id="KW-1185">Reference proteome</keyword>
<dbReference type="AlphaFoldDB" id="A0A813KFV9"/>
<proteinExistence type="predicted"/>